<accession>A0A4Q9ZAR1</accession>
<evidence type="ECO:0008006" key="4">
    <source>
        <dbReference type="Google" id="ProtNLM"/>
    </source>
</evidence>
<protein>
    <recommendedName>
        <fullName evidence="4">DUF4595 domain-containing protein</fullName>
    </recommendedName>
</protein>
<keyword evidence="1" id="KW-0732">Signal</keyword>
<comment type="caution">
    <text evidence="2">The sequence shown here is derived from an EMBL/GenBank/DDBJ whole genome shotgun (WGS) entry which is preliminary data.</text>
</comment>
<sequence length="239" mass="27040">MKRLVLLCMFFVLFQSCSSDDGSTAPDAILVKKIVDTNPAGTFTYNYTYNGNKMAESVLSTTNYIRRAVYTYTGDLITKVEFFDISNTLTERDIYTFNTYNRLATSVKLDYYNETGTKEIYTYNSDGTISTIKYSGDLSTQDNVMSHNTITMNNGEISSRIEDTGAVIKVSSYIYDTKNNPFKNVIGFDQNKHNILQSTYSENGGTVYTTNQQYTYNSNDFPVTHTAGSSTDSVLHYYY</sequence>
<dbReference type="Proteomes" id="UP000293300">
    <property type="component" value="Unassembled WGS sequence"/>
</dbReference>
<evidence type="ECO:0000256" key="1">
    <source>
        <dbReference type="SAM" id="SignalP"/>
    </source>
</evidence>
<name>A0A4Q9ZAR1_9FLAO</name>
<dbReference type="PROSITE" id="PS51257">
    <property type="entry name" value="PROKAR_LIPOPROTEIN"/>
    <property type="match status" value="1"/>
</dbReference>
<evidence type="ECO:0000313" key="2">
    <source>
        <dbReference type="EMBL" id="TBX71319.1"/>
    </source>
</evidence>
<dbReference type="AlphaFoldDB" id="A0A4Q9ZAR1"/>
<reference evidence="2 3" key="1">
    <citation type="submission" date="2019-02" db="EMBL/GenBank/DDBJ databases">
        <title>Flavobacterium sp. RD-2-33 isolated from forest soil.</title>
        <authorList>
            <person name="Chaudhary D.K."/>
        </authorList>
    </citation>
    <scope>NUCLEOTIDE SEQUENCE [LARGE SCALE GENOMIC DNA]</scope>
    <source>
        <strain evidence="2 3">RD-2-33</strain>
    </source>
</reference>
<organism evidence="2 3">
    <name type="scientific">Flavobacterium silvisoli</name>
    <dbReference type="NCBI Taxonomy" id="2529433"/>
    <lineage>
        <taxon>Bacteria</taxon>
        <taxon>Pseudomonadati</taxon>
        <taxon>Bacteroidota</taxon>
        <taxon>Flavobacteriia</taxon>
        <taxon>Flavobacteriales</taxon>
        <taxon>Flavobacteriaceae</taxon>
        <taxon>Flavobacterium</taxon>
    </lineage>
</organism>
<dbReference type="OrthoDB" id="1444189at2"/>
<proteinExistence type="predicted"/>
<dbReference type="EMBL" id="SJPE01000001">
    <property type="protein sequence ID" value="TBX71319.1"/>
    <property type="molecule type" value="Genomic_DNA"/>
</dbReference>
<dbReference type="RefSeq" id="WP_131474929.1">
    <property type="nucleotide sequence ID" value="NZ_SJPE01000001.1"/>
</dbReference>
<keyword evidence="3" id="KW-1185">Reference proteome</keyword>
<evidence type="ECO:0000313" key="3">
    <source>
        <dbReference type="Proteomes" id="UP000293300"/>
    </source>
</evidence>
<gene>
    <name evidence="2" type="ORF">EZL74_02090</name>
</gene>
<feature type="signal peptide" evidence="1">
    <location>
        <begin position="1"/>
        <end position="19"/>
    </location>
</feature>
<feature type="chain" id="PRO_5020440285" description="DUF4595 domain-containing protein" evidence="1">
    <location>
        <begin position="20"/>
        <end position="239"/>
    </location>
</feature>